<evidence type="ECO:0000256" key="1">
    <source>
        <dbReference type="ARBA" id="ARBA00004651"/>
    </source>
</evidence>
<organism evidence="9 10">
    <name type="scientific">Bradyrhizobium nitroreducens</name>
    <dbReference type="NCBI Taxonomy" id="709803"/>
    <lineage>
        <taxon>Bacteria</taxon>
        <taxon>Pseudomonadati</taxon>
        <taxon>Pseudomonadota</taxon>
        <taxon>Alphaproteobacteria</taxon>
        <taxon>Hyphomicrobiales</taxon>
        <taxon>Nitrobacteraceae</taxon>
        <taxon>Bradyrhizobium</taxon>
    </lineage>
</organism>
<feature type="transmembrane region" description="Helical" evidence="7">
    <location>
        <begin position="403"/>
        <end position="423"/>
    </location>
</feature>
<feature type="transmembrane region" description="Helical" evidence="7">
    <location>
        <begin position="31"/>
        <end position="50"/>
    </location>
</feature>
<dbReference type="Gene3D" id="1.20.1250.20">
    <property type="entry name" value="MFS general substrate transporter like domains"/>
    <property type="match status" value="2"/>
</dbReference>
<proteinExistence type="predicted"/>
<keyword evidence="3" id="KW-1003">Cell membrane</keyword>
<dbReference type="CDD" id="cd17369">
    <property type="entry name" value="MFS_ShiA_like"/>
    <property type="match status" value="1"/>
</dbReference>
<feature type="domain" description="Major facilitator superfamily (MFS) profile" evidence="8">
    <location>
        <begin position="19"/>
        <end position="427"/>
    </location>
</feature>
<keyword evidence="10" id="KW-1185">Reference proteome</keyword>
<dbReference type="EMBL" id="LFJC01000003">
    <property type="protein sequence ID" value="PIT06351.1"/>
    <property type="molecule type" value="Genomic_DNA"/>
</dbReference>
<dbReference type="InterPro" id="IPR011701">
    <property type="entry name" value="MFS"/>
</dbReference>
<reference evidence="9 10" key="1">
    <citation type="submission" date="2015-06" db="EMBL/GenBank/DDBJ databases">
        <title>Comparative genome analysis of nirS-carrying Bradyrhizobium sp. strains.</title>
        <authorList>
            <person name="Ishii S."/>
            <person name="Jang J."/>
            <person name="Nishizawa T."/>
            <person name="Senoo K."/>
        </authorList>
    </citation>
    <scope>NUCLEOTIDE SEQUENCE [LARGE SCALE GENOMIC DNA]</scope>
    <source>
        <strain evidence="9 10">TSA1</strain>
    </source>
</reference>
<dbReference type="GO" id="GO:0022857">
    <property type="term" value="F:transmembrane transporter activity"/>
    <property type="evidence" value="ECO:0007669"/>
    <property type="project" value="InterPro"/>
</dbReference>
<dbReference type="PANTHER" id="PTHR43045">
    <property type="entry name" value="SHIKIMATE TRANSPORTER"/>
    <property type="match status" value="1"/>
</dbReference>
<dbReference type="PROSITE" id="PS00216">
    <property type="entry name" value="SUGAR_TRANSPORT_1"/>
    <property type="match status" value="1"/>
</dbReference>
<evidence type="ECO:0000256" key="2">
    <source>
        <dbReference type="ARBA" id="ARBA00022448"/>
    </source>
</evidence>
<dbReference type="GO" id="GO:0005886">
    <property type="term" value="C:plasma membrane"/>
    <property type="evidence" value="ECO:0007669"/>
    <property type="project" value="UniProtKB-SubCell"/>
</dbReference>
<keyword evidence="2" id="KW-0813">Transport</keyword>
<evidence type="ECO:0000256" key="7">
    <source>
        <dbReference type="SAM" id="Phobius"/>
    </source>
</evidence>
<dbReference type="Proteomes" id="UP000228930">
    <property type="component" value="Unassembled WGS sequence"/>
</dbReference>
<feature type="transmembrane region" description="Helical" evidence="7">
    <location>
        <begin position="375"/>
        <end position="397"/>
    </location>
</feature>
<dbReference type="SUPFAM" id="SSF103473">
    <property type="entry name" value="MFS general substrate transporter"/>
    <property type="match status" value="1"/>
</dbReference>
<dbReference type="PROSITE" id="PS50850">
    <property type="entry name" value="MFS"/>
    <property type="match status" value="1"/>
</dbReference>
<dbReference type="InterPro" id="IPR036259">
    <property type="entry name" value="MFS_trans_sf"/>
</dbReference>
<dbReference type="InterPro" id="IPR005829">
    <property type="entry name" value="Sugar_transporter_CS"/>
</dbReference>
<dbReference type="RefSeq" id="WP_245448597.1">
    <property type="nucleotide sequence ID" value="NZ_LFJC01000003.1"/>
</dbReference>
<protein>
    <submittedName>
        <fullName evidence="9">MFS transporter</fullName>
    </submittedName>
</protein>
<feature type="transmembrane region" description="Helical" evidence="7">
    <location>
        <begin position="155"/>
        <end position="178"/>
    </location>
</feature>
<feature type="transmembrane region" description="Helical" evidence="7">
    <location>
        <begin position="335"/>
        <end position="354"/>
    </location>
</feature>
<sequence length="433" mass="46796">MTDDVADQWSVRTPSIAKVAWASVLGTAIEWYDFLIYGTAAALVFNKLFFPAFDPLIGTVAAFGTYAVGFVARPIGGAIIGHFGDRIGRKSMLVATLLMMGIGTFLIGCLPTYEEVGIWAPIMLVALRFVQGIGIGGEWSGAVTMMIEHAGKRRGFWGSLVQVGFPMGVAASTGIFALVTQLPEASFLSWGWRVPFLLSIVLVLVGLFARYSLTETPEFRQVLERKDVVSQPIFEIFRRDWRNLLLAIGITVSEVGLAYLLTVFVITYSTTKLGMPRQTVLNSVVYAALVEFVTLPLAGWLSDIYGRKTLYLAGAIASIVMAFPLFWLLDTKDATIVTLALIVTMTLTHALLFGPKAAYMPELFGTRLRYSGASLGANIAAALSGGLSPLIATALLVWTGGAWAISIFIIALSMLTLVSVLAAPETARLPLKY</sequence>
<feature type="transmembrane region" description="Helical" evidence="7">
    <location>
        <begin position="244"/>
        <end position="268"/>
    </location>
</feature>
<accession>A0A2M6UP35</accession>
<keyword evidence="5 7" id="KW-1133">Transmembrane helix</keyword>
<evidence type="ECO:0000313" key="9">
    <source>
        <dbReference type="EMBL" id="PIT06351.1"/>
    </source>
</evidence>
<keyword evidence="4 7" id="KW-0812">Transmembrane</keyword>
<feature type="transmembrane region" description="Helical" evidence="7">
    <location>
        <begin position="190"/>
        <end position="211"/>
    </location>
</feature>
<dbReference type="FunFam" id="1.20.1250.20:FF:000001">
    <property type="entry name" value="Dicarboxylate MFS transporter"/>
    <property type="match status" value="1"/>
</dbReference>
<evidence type="ECO:0000313" key="10">
    <source>
        <dbReference type="Proteomes" id="UP000228930"/>
    </source>
</evidence>
<gene>
    <name evidence="9" type="ORF">TSA1_27910</name>
</gene>
<evidence type="ECO:0000259" key="8">
    <source>
        <dbReference type="PROSITE" id="PS50850"/>
    </source>
</evidence>
<feature type="transmembrane region" description="Helical" evidence="7">
    <location>
        <begin position="119"/>
        <end position="143"/>
    </location>
</feature>
<comment type="subcellular location">
    <subcellularLocation>
        <location evidence="1">Cell membrane</location>
        <topology evidence="1">Multi-pass membrane protein</topology>
    </subcellularLocation>
</comment>
<evidence type="ECO:0000256" key="3">
    <source>
        <dbReference type="ARBA" id="ARBA00022475"/>
    </source>
</evidence>
<feature type="transmembrane region" description="Helical" evidence="7">
    <location>
        <begin position="280"/>
        <end position="298"/>
    </location>
</feature>
<evidence type="ECO:0000256" key="4">
    <source>
        <dbReference type="ARBA" id="ARBA00022692"/>
    </source>
</evidence>
<feature type="transmembrane region" description="Helical" evidence="7">
    <location>
        <begin position="92"/>
        <end position="113"/>
    </location>
</feature>
<dbReference type="Pfam" id="PF07690">
    <property type="entry name" value="MFS_1"/>
    <property type="match status" value="1"/>
</dbReference>
<name>A0A2M6UP35_9BRAD</name>
<dbReference type="PANTHER" id="PTHR43045:SF1">
    <property type="entry name" value="SHIKIMATE TRANSPORTER"/>
    <property type="match status" value="1"/>
</dbReference>
<dbReference type="InterPro" id="IPR020846">
    <property type="entry name" value="MFS_dom"/>
</dbReference>
<comment type="caution">
    <text evidence="9">The sequence shown here is derived from an EMBL/GenBank/DDBJ whole genome shotgun (WGS) entry which is preliminary data.</text>
</comment>
<feature type="transmembrane region" description="Helical" evidence="7">
    <location>
        <begin position="56"/>
        <end position="80"/>
    </location>
</feature>
<feature type="transmembrane region" description="Helical" evidence="7">
    <location>
        <begin position="310"/>
        <end position="329"/>
    </location>
</feature>
<keyword evidence="6 7" id="KW-0472">Membrane</keyword>
<evidence type="ECO:0000256" key="6">
    <source>
        <dbReference type="ARBA" id="ARBA00023136"/>
    </source>
</evidence>
<evidence type="ECO:0000256" key="5">
    <source>
        <dbReference type="ARBA" id="ARBA00022989"/>
    </source>
</evidence>
<dbReference type="AlphaFoldDB" id="A0A2M6UP35"/>